<sequence>MNAIQIAYSPDETIVALGHKQGRIDLHEVSKKSKGKPEKSICTINRHEEAIVHLRITSDGHVISVDEDGKWAYHSISGELVRKGKSKMSCVLAHSDVKGKVIYMGSVTDDGVELVKIDISSGNKVHAPKEATHGIEPEFVDWGCRPIALDENRAAFYIQLATQQLIIVDFEKQTFETIPLKYRQLTPENLVSDPIIDISTTLDIGVRLDDHPLQKNEDGDYQLSAEVFRLSTGERQYSIPCDAIPKDHVDPVLIDGDQGSEEYREVRDNFAKRLTNIRIEENGKRVWLSARFHKPGVLCFDLEAKKHVGMVFSGNEPEPKTFNLDNAFELDQTFKVLGVSPSGSYIGFGLPNNWANPDFGDTFKVIELESDQKRSKNGGKQPQHMKKAFLVSDEWAVVNSGSECFLIDIHTGETLKHFRTEYLTIKNGALSPDKKHIALGCEGECGFLWNLESGEVSELYYLTIGGPVLGWLDDKRVVFTSGQGGIIEVDIKLFKEEGYEDSGHYGLKLDGDDELEDHEIMEMQVDASTSDMFSLEDKSMVLEILGYIGGGVGEKFWFNKYVFKGSKIKTGSIKAKWDGSYEPVDLMACGNKAIVKGEKNVFVYEAKTGERLNHFVLDKKQDQFFVNMEKNKAYIYTDMSSLCELDVENSNRKTILDMPRVKGFSITKNILLAQKEDHTIEVMDVGSGKSLVKAAVVKGKENSLVVEKIG</sequence>
<dbReference type="RefSeq" id="WP_151889500.1">
    <property type="nucleotide sequence ID" value="NZ_VNIK02000002.1"/>
</dbReference>
<dbReference type="SUPFAM" id="SSF82171">
    <property type="entry name" value="DPP6 N-terminal domain-like"/>
    <property type="match status" value="1"/>
</dbReference>
<dbReference type="EMBL" id="VNIK02000002">
    <property type="protein sequence ID" value="KAB5490809.1"/>
    <property type="molecule type" value="Genomic_DNA"/>
</dbReference>
<dbReference type="SUPFAM" id="SSF50978">
    <property type="entry name" value="WD40 repeat-like"/>
    <property type="match status" value="1"/>
</dbReference>
<proteinExistence type="predicted"/>
<evidence type="ECO:0000313" key="2">
    <source>
        <dbReference type="Proteomes" id="UP000319204"/>
    </source>
</evidence>
<keyword evidence="2" id="KW-1185">Reference proteome</keyword>
<evidence type="ECO:0000313" key="1">
    <source>
        <dbReference type="EMBL" id="KAB5490809.1"/>
    </source>
</evidence>
<gene>
    <name evidence="1" type="ORF">FOT42_005095</name>
</gene>
<dbReference type="Proteomes" id="UP000319204">
    <property type="component" value="Unassembled WGS sequence"/>
</dbReference>
<accession>A0A5N5IVN2</accession>
<comment type="caution">
    <text evidence="1">The sequence shown here is derived from an EMBL/GenBank/DDBJ whole genome shotgun (WGS) entry which is preliminary data.</text>
</comment>
<dbReference type="InterPro" id="IPR036322">
    <property type="entry name" value="WD40_repeat_dom_sf"/>
</dbReference>
<dbReference type="InterPro" id="IPR015943">
    <property type="entry name" value="WD40/YVTN_repeat-like_dom_sf"/>
</dbReference>
<name>A0A5N5IVN2_9FLAO</name>
<dbReference type="Gene3D" id="2.130.10.10">
    <property type="entry name" value="YVTN repeat-like/Quinoprotein amine dehydrogenase"/>
    <property type="match status" value="1"/>
</dbReference>
<reference evidence="1" key="1">
    <citation type="submission" date="2019-10" db="EMBL/GenBank/DDBJ databases">
        <title>Muricauda hadale sp. nov., a piezophilic bacterium isolated from hadopelagic water of the Mariana Trench.</title>
        <authorList>
            <person name="Wei Y."/>
        </authorList>
    </citation>
    <scope>NUCLEOTIDE SEQUENCE [LARGE SCALE GENOMIC DNA]</scope>
    <source>
        <strain evidence="1">MT-229</strain>
    </source>
</reference>
<protein>
    <recommendedName>
        <fullName evidence="3">WD40 repeat domain-containing protein</fullName>
    </recommendedName>
</protein>
<dbReference type="OrthoDB" id="9815657at2"/>
<dbReference type="AlphaFoldDB" id="A0A5N5IVN2"/>
<organism evidence="1 2">
    <name type="scientific">Flagellimonas hadalis</name>
    <dbReference type="NCBI Taxonomy" id="2597517"/>
    <lineage>
        <taxon>Bacteria</taxon>
        <taxon>Pseudomonadati</taxon>
        <taxon>Bacteroidota</taxon>
        <taxon>Flavobacteriia</taxon>
        <taxon>Flavobacteriales</taxon>
        <taxon>Flavobacteriaceae</taxon>
        <taxon>Flagellimonas</taxon>
    </lineage>
</organism>
<evidence type="ECO:0008006" key="3">
    <source>
        <dbReference type="Google" id="ProtNLM"/>
    </source>
</evidence>